<name>A0A3A8AI37_9HYPH</name>
<dbReference type="OrthoDB" id="7933775at2"/>
<keyword evidence="1" id="KW-0732">Signal</keyword>
<dbReference type="EMBL" id="QFWV02000007">
    <property type="protein sequence ID" value="RKF06324.1"/>
    <property type="molecule type" value="Genomic_DNA"/>
</dbReference>
<proteinExistence type="predicted"/>
<protein>
    <submittedName>
        <fullName evidence="2">Uncharacterized protein</fullName>
    </submittedName>
</protein>
<evidence type="ECO:0000313" key="2">
    <source>
        <dbReference type="EMBL" id="RKF06324.1"/>
    </source>
</evidence>
<accession>A0A3A8AI37</accession>
<organism evidence="2 3">
    <name type="scientific">Oceaniradius stylonematis</name>
    <dbReference type="NCBI Taxonomy" id="2184161"/>
    <lineage>
        <taxon>Bacteria</taxon>
        <taxon>Pseudomonadati</taxon>
        <taxon>Pseudomonadota</taxon>
        <taxon>Alphaproteobacteria</taxon>
        <taxon>Hyphomicrobiales</taxon>
        <taxon>Ahrensiaceae</taxon>
        <taxon>Oceaniradius</taxon>
    </lineage>
</organism>
<feature type="chain" id="PRO_5018669989" evidence="1">
    <location>
        <begin position="23"/>
        <end position="95"/>
    </location>
</feature>
<evidence type="ECO:0000313" key="3">
    <source>
        <dbReference type="Proteomes" id="UP000246132"/>
    </source>
</evidence>
<comment type="caution">
    <text evidence="2">The sequence shown here is derived from an EMBL/GenBank/DDBJ whole genome shotgun (WGS) entry which is preliminary data.</text>
</comment>
<keyword evidence="3" id="KW-1185">Reference proteome</keyword>
<reference evidence="2 3" key="1">
    <citation type="journal article" date="2018" name="Int. J. Syst. Bacteriol.">
        <title>Oceaniradius stylonemae gen. nov., sp. nov., isolated from a red alga, Stylonema cornu-cervi.</title>
        <authorList>
            <person name="Jeong S."/>
        </authorList>
    </citation>
    <scope>NUCLEOTIDE SEQUENCE [LARGE SCALE GENOMIC DNA]</scope>
    <source>
        <strain evidence="2 3">StC1</strain>
    </source>
</reference>
<feature type="signal peptide" evidence="1">
    <location>
        <begin position="1"/>
        <end position="22"/>
    </location>
</feature>
<evidence type="ECO:0000256" key="1">
    <source>
        <dbReference type="SAM" id="SignalP"/>
    </source>
</evidence>
<dbReference type="Proteomes" id="UP000246132">
    <property type="component" value="Unassembled WGS sequence"/>
</dbReference>
<sequence>MRHQIIAFSAAVLVAASLPALAQSTDPAWLDAVSEQLARDQQCQVEYFVNIREGELAGRRTFEARAQCRDGRQFDAARTEPEAEFTLKICEVTVC</sequence>
<dbReference type="RefSeq" id="WP_109765967.1">
    <property type="nucleotide sequence ID" value="NZ_CP159474.1"/>
</dbReference>
<gene>
    <name evidence="2" type="ORF">DEM25_011900</name>
</gene>
<dbReference type="AlphaFoldDB" id="A0A3A8AI37"/>